<evidence type="ECO:0000256" key="5">
    <source>
        <dbReference type="ARBA" id="ARBA00022692"/>
    </source>
</evidence>
<dbReference type="CDD" id="cd06261">
    <property type="entry name" value="TM_PBP2"/>
    <property type="match status" value="1"/>
</dbReference>
<dbReference type="InterPro" id="IPR035906">
    <property type="entry name" value="MetI-like_sf"/>
</dbReference>
<dbReference type="PANTHER" id="PTHR43470">
    <property type="entry name" value="PHOSPHATE TRANSPORT SYSTEM PERMEASE PROTEIN PSTA-RELATED"/>
    <property type="match status" value="1"/>
</dbReference>
<dbReference type="Gene3D" id="1.10.3720.10">
    <property type="entry name" value="MetI-like"/>
    <property type="match status" value="1"/>
</dbReference>
<evidence type="ECO:0000256" key="4">
    <source>
        <dbReference type="ARBA" id="ARBA00022475"/>
    </source>
</evidence>
<keyword evidence="4 8" id="KW-1003">Cell membrane</keyword>
<evidence type="ECO:0000313" key="11">
    <source>
        <dbReference type="Proteomes" id="UP001205748"/>
    </source>
</evidence>
<keyword evidence="11" id="KW-1185">Reference proteome</keyword>
<evidence type="ECO:0000313" key="10">
    <source>
        <dbReference type="EMBL" id="MCR1899030.1"/>
    </source>
</evidence>
<dbReference type="PROSITE" id="PS50928">
    <property type="entry name" value="ABC_TM1"/>
    <property type="match status" value="1"/>
</dbReference>
<evidence type="ECO:0000256" key="8">
    <source>
        <dbReference type="RuleBase" id="RU363043"/>
    </source>
</evidence>
<comment type="similarity">
    <text evidence="2 8">Belongs to the binding-protein-dependent transport system permease family. CysTW subfamily.</text>
</comment>
<proteinExistence type="inferred from homology"/>
<dbReference type="GO" id="GO:0005315">
    <property type="term" value="F:phosphate transmembrane transporter activity"/>
    <property type="evidence" value="ECO:0007669"/>
    <property type="project" value="InterPro"/>
</dbReference>
<evidence type="ECO:0000256" key="6">
    <source>
        <dbReference type="ARBA" id="ARBA00022989"/>
    </source>
</evidence>
<reference evidence="10" key="1">
    <citation type="submission" date="2022-07" db="EMBL/GenBank/DDBJ databases">
        <title>Enhanced cultured diversity of the mouse gut microbiota enables custom-made synthetic communities.</title>
        <authorList>
            <person name="Afrizal A."/>
        </authorList>
    </citation>
    <scope>NUCLEOTIDE SEQUENCE</scope>
    <source>
        <strain evidence="10">DSM 28593</strain>
    </source>
</reference>
<dbReference type="PANTHER" id="PTHR43470:SF3">
    <property type="entry name" value="PHOSPHATE TRANSPORT SYSTEM PERMEASE PROTEIN PSTA-RELATED"/>
    <property type="match status" value="1"/>
</dbReference>
<feature type="transmembrane region" description="Helical" evidence="8">
    <location>
        <begin position="245"/>
        <end position="266"/>
    </location>
</feature>
<dbReference type="NCBIfam" id="TIGR00974">
    <property type="entry name" value="3a0107s02c"/>
    <property type="match status" value="1"/>
</dbReference>
<feature type="transmembrane region" description="Helical" evidence="8">
    <location>
        <begin position="21"/>
        <end position="43"/>
    </location>
</feature>
<dbReference type="GO" id="GO:0035435">
    <property type="term" value="P:phosphate ion transmembrane transport"/>
    <property type="evidence" value="ECO:0007669"/>
    <property type="project" value="InterPro"/>
</dbReference>
<dbReference type="RefSeq" id="WP_257530946.1">
    <property type="nucleotide sequence ID" value="NZ_JANKAS010000006.1"/>
</dbReference>
<dbReference type="InterPro" id="IPR005672">
    <property type="entry name" value="Phosphate_PstA"/>
</dbReference>
<feature type="transmembrane region" description="Helical" evidence="8">
    <location>
        <begin position="98"/>
        <end position="122"/>
    </location>
</feature>
<name>A0AAE3HGP3_9FIRM</name>
<sequence>MNGQRYKDRMLEIIIKISTMITLGISVGILFYILINGLGALSWEFLTSYPNEVEHALFPMIVTTVYMVLLSLFISTPIGVFAAIYLVEYAKPGKIVKLIRFATESLAGIPSIIYGLFGMIFFSSVFGLSFSLVSGAITLSIMVLPTVIRTTEEALLAVPIGYREGSLALGASKLRTIVKVVIPSAMLGILTAVILNIGRIVGETAAVYLTAGMVPEIPQTIFQSGRTLSVHMYLLAGELIDFDKAYATATVLVVIILMINIVANRIGKLLSKSRKNLS</sequence>
<evidence type="ECO:0000259" key="9">
    <source>
        <dbReference type="PROSITE" id="PS50928"/>
    </source>
</evidence>
<dbReference type="AlphaFoldDB" id="A0AAE3HGP3"/>
<feature type="transmembrane region" description="Helical" evidence="8">
    <location>
        <begin position="180"/>
        <end position="201"/>
    </location>
</feature>
<keyword evidence="6 8" id="KW-1133">Transmembrane helix</keyword>
<keyword evidence="7 8" id="KW-0472">Membrane</keyword>
<evidence type="ECO:0000256" key="2">
    <source>
        <dbReference type="ARBA" id="ARBA00007069"/>
    </source>
</evidence>
<dbReference type="EMBL" id="JANKAS010000006">
    <property type="protein sequence ID" value="MCR1899030.1"/>
    <property type="molecule type" value="Genomic_DNA"/>
</dbReference>
<evidence type="ECO:0000256" key="1">
    <source>
        <dbReference type="ARBA" id="ARBA00004651"/>
    </source>
</evidence>
<evidence type="ECO:0000256" key="3">
    <source>
        <dbReference type="ARBA" id="ARBA00022448"/>
    </source>
</evidence>
<dbReference type="Pfam" id="PF00528">
    <property type="entry name" value="BPD_transp_1"/>
    <property type="match status" value="1"/>
</dbReference>
<protein>
    <recommendedName>
        <fullName evidence="8">Phosphate transport system permease protein PstA</fullName>
    </recommendedName>
</protein>
<comment type="subcellular location">
    <subcellularLocation>
        <location evidence="1 8">Cell membrane</location>
        <topology evidence="1 8">Multi-pass membrane protein</topology>
    </subcellularLocation>
</comment>
<feature type="transmembrane region" description="Helical" evidence="8">
    <location>
        <begin position="128"/>
        <end position="148"/>
    </location>
</feature>
<dbReference type="SUPFAM" id="SSF161098">
    <property type="entry name" value="MetI-like"/>
    <property type="match status" value="1"/>
</dbReference>
<dbReference type="GO" id="GO:0005886">
    <property type="term" value="C:plasma membrane"/>
    <property type="evidence" value="ECO:0007669"/>
    <property type="project" value="UniProtKB-SubCell"/>
</dbReference>
<feature type="transmembrane region" description="Helical" evidence="8">
    <location>
        <begin position="63"/>
        <end position="86"/>
    </location>
</feature>
<accession>A0AAE3HGP3</accession>
<evidence type="ECO:0000256" key="7">
    <source>
        <dbReference type="ARBA" id="ARBA00023136"/>
    </source>
</evidence>
<keyword evidence="3" id="KW-0813">Transport</keyword>
<dbReference type="InterPro" id="IPR000515">
    <property type="entry name" value="MetI-like"/>
</dbReference>
<feature type="domain" description="ABC transmembrane type-1" evidence="9">
    <location>
        <begin position="61"/>
        <end position="263"/>
    </location>
</feature>
<comment type="caution">
    <text evidence="10">The sequence shown here is derived from an EMBL/GenBank/DDBJ whole genome shotgun (WGS) entry which is preliminary data.</text>
</comment>
<keyword evidence="5 8" id="KW-0812">Transmembrane</keyword>
<gene>
    <name evidence="10" type="primary">pstA</name>
    <name evidence="10" type="ORF">NSA47_08530</name>
</gene>
<organism evidence="10 11">
    <name type="scientific">Irregularibacter muris</name>
    <dbReference type="NCBI Taxonomy" id="1796619"/>
    <lineage>
        <taxon>Bacteria</taxon>
        <taxon>Bacillati</taxon>
        <taxon>Bacillota</taxon>
        <taxon>Clostridia</taxon>
        <taxon>Eubacteriales</taxon>
        <taxon>Eubacteriaceae</taxon>
        <taxon>Irregularibacter</taxon>
    </lineage>
</organism>
<dbReference type="Proteomes" id="UP001205748">
    <property type="component" value="Unassembled WGS sequence"/>
</dbReference>